<accession>A0A8K0KHG2</accession>
<dbReference type="EMBL" id="KZ308796">
    <property type="protein sequence ID" value="KAG8234314.1"/>
    <property type="molecule type" value="Genomic_DNA"/>
</dbReference>
<keyword evidence="2" id="KW-1185">Reference proteome</keyword>
<reference evidence="1" key="2">
    <citation type="submission" date="2017-10" db="EMBL/GenBank/DDBJ databases">
        <title>Ladona fulva Genome sequencing and assembly.</title>
        <authorList>
            <person name="Murali S."/>
            <person name="Richards S."/>
            <person name="Bandaranaike D."/>
            <person name="Bellair M."/>
            <person name="Blankenburg K."/>
            <person name="Chao H."/>
            <person name="Dinh H."/>
            <person name="Doddapaneni H."/>
            <person name="Dugan-Rocha S."/>
            <person name="Elkadiri S."/>
            <person name="Gnanaolivu R."/>
            <person name="Hernandez B."/>
            <person name="Skinner E."/>
            <person name="Javaid M."/>
            <person name="Lee S."/>
            <person name="Li M."/>
            <person name="Ming W."/>
            <person name="Munidasa M."/>
            <person name="Muniz J."/>
            <person name="Nguyen L."/>
            <person name="Hughes D."/>
            <person name="Osuji N."/>
            <person name="Pu L.-L."/>
            <person name="Puazo M."/>
            <person name="Qu C."/>
            <person name="Quiroz J."/>
            <person name="Raj R."/>
            <person name="Weissenberger G."/>
            <person name="Xin Y."/>
            <person name="Zou X."/>
            <person name="Han Y."/>
            <person name="Worley K."/>
            <person name="Muzny D."/>
            <person name="Gibbs R."/>
        </authorList>
    </citation>
    <scope>NUCLEOTIDE SEQUENCE</scope>
    <source>
        <strain evidence="1">Sampled in the wild</strain>
    </source>
</reference>
<organism evidence="1 2">
    <name type="scientific">Ladona fulva</name>
    <name type="common">Scarce chaser dragonfly</name>
    <name type="synonym">Libellula fulva</name>
    <dbReference type="NCBI Taxonomy" id="123851"/>
    <lineage>
        <taxon>Eukaryota</taxon>
        <taxon>Metazoa</taxon>
        <taxon>Ecdysozoa</taxon>
        <taxon>Arthropoda</taxon>
        <taxon>Hexapoda</taxon>
        <taxon>Insecta</taxon>
        <taxon>Pterygota</taxon>
        <taxon>Palaeoptera</taxon>
        <taxon>Odonata</taxon>
        <taxon>Epiprocta</taxon>
        <taxon>Anisoptera</taxon>
        <taxon>Libelluloidea</taxon>
        <taxon>Libellulidae</taxon>
        <taxon>Ladona</taxon>
    </lineage>
</organism>
<gene>
    <name evidence="1" type="ORF">J437_LFUL013054</name>
</gene>
<name>A0A8K0KHG2_LADFU</name>
<protein>
    <submittedName>
        <fullName evidence="1">Uncharacterized protein</fullName>
    </submittedName>
</protein>
<proteinExistence type="predicted"/>
<evidence type="ECO:0000313" key="2">
    <source>
        <dbReference type="Proteomes" id="UP000792457"/>
    </source>
</evidence>
<dbReference type="AlphaFoldDB" id="A0A8K0KHG2"/>
<reference evidence="1" key="1">
    <citation type="submission" date="2013-04" db="EMBL/GenBank/DDBJ databases">
        <authorList>
            <person name="Qu J."/>
            <person name="Murali S.C."/>
            <person name="Bandaranaike D."/>
            <person name="Bellair M."/>
            <person name="Blankenburg K."/>
            <person name="Chao H."/>
            <person name="Dinh H."/>
            <person name="Doddapaneni H."/>
            <person name="Downs B."/>
            <person name="Dugan-Rocha S."/>
            <person name="Elkadiri S."/>
            <person name="Gnanaolivu R.D."/>
            <person name="Hernandez B."/>
            <person name="Javaid M."/>
            <person name="Jayaseelan J.C."/>
            <person name="Lee S."/>
            <person name="Li M."/>
            <person name="Ming W."/>
            <person name="Munidasa M."/>
            <person name="Muniz J."/>
            <person name="Nguyen L."/>
            <person name="Ongeri F."/>
            <person name="Osuji N."/>
            <person name="Pu L.-L."/>
            <person name="Puazo M."/>
            <person name="Qu C."/>
            <person name="Quiroz J."/>
            <person name="Raj R."/>
            <person name="Weissenberger G."/>
            <person name="Xin Y."/>
            <person name="Zou X."/>
            <person name="Han Y."/>
            <person name="Richards S."/>
            <person name="Worley K."/>
            <person name="Muzny D."/>
            <person name="Gibbs R."/>
        </authorList>
    </citation>
    <scope>NUCLEOTIDE SEQUENCE</scope>
    <source>
        <strain evidence="1">Sampled in the wild</strain>
    </source>
</reference>
<comment type="caution">
    <text evidence="1">The sequence shown here is derived from an EMBL/GenBank/DDBJ whole genome shotgun (WGS) entry which is preliminary data.</text>
</comment>
<dbReference type="Proteomes" id="UP000792457">
    <property type="component" value="Unassembled WGS sequence"/>
</dbReference>
<sequence length="102" mass="11782">MAKQKYHWTARLNVHILTARAAVEMLNIDLICHICDRARLVDRLHQSEYIHRFNTTTGVLSFFEVHIPYNMSFLWNTGQESYGDATVGQVKVKRGNVCTVQC</sequence>
<evidence type="ECO:0000313" key="1">
    <source>
        <dbReference type="EMBL" id="KAG8234314.1"/>
    </source>
</evidence>